<comment type="caution">
    <text evidence="2">The sequence shown here is derived from an EMBL/GenBank/DDBJ whole genome shotgun (WGS) entry which is preliminary data.</text>
</comment>
<evidence type="ECO:0000313" key="2">
    <source>
        <dbReference type="EMBL" id="GAA3126619.1"/>
    </source>
</evidence>
<keyword evidence="1" id="KW-0472">Membrane</keyword>
<name>A0ABP6MUI7_9ACTN</name>
<accession>A0ABP6MUI7</accession>
<dbReference type="InterPro" id="IPR020246">
    <property type="entry name" value="Uncharacterised_SCO3924"/>
</dbReference>
<dbReference type="Proteomes" id="UP001501637">
    <property type="component" value="Unassembled WGS sequence"/>
</dbReference>
<organism evidence="2 3">
    <name type="scientific">Streptomyces rectiviolaceus</name>
    <dbReference type="NCBI Taxonomy" id="332591"/>
    <lineage>
        <taxon>Bacteria</taxon>
        <taxon>Bacillati</taxon>
        <taxon>Actinomycetota</taxon>
        <taxon>Actinomycetes</taxon>
        <taxon>Kitasatosporales</taxon>
        <taxon>Streptomycetaceae</taxon>
        <taxon>Streptomyces</taxon>
    </lineage>
</organism>
<reference evidence="3" key="1">
    <citation type="journal article" date="2019" name="Int. J. Syst. Evol. Microbiol.">
        <title>The Global Catalogue of Microorganisms (GCM) 10K type strain sequencing project: providing services to taxonomists for standard genome sequencing and annotation.</title>
        <authorList>
            <consortium name="The Broad Institute Genomics Platform"/>
            <consortium name="The Broad Institute Genome Sequencing Center for Infectious Disease"/>
            <person name="Wu L."/>
            <person name="Ma J."/>
        </authorList>
    </citation>
    <scope>NUCLEOTIDE SEQUENCE [LARGE SCALE GENOMIC DNA]</scope>
    <source>
        <strain evidence="3">JCM 9092</strain>
    </source>
</reference>
<feature type="transmembrane region" description="Helical" evidence="1">
    <location>
        <begin position="20"/>
        <end position="42"/>
    </location>
</feature>
<dbReference type="Pfam" id="PF17260">
    <property type="entry name" value="DUF5326"/>
    <property type="match status" value="1"/>
</dbReference>
<feature type="transmembrane region" description="Helical" evidence="1">
    <location>
        <begin position="48"/>
        <end position="66"/>
    </location>
</feature>
<proteinExistence type="predicted"/>
<keyword evidence="3" id="KW-1185">Reference proteome</keyword>
<keyword evidence="1" id="KW-0812">Transmembrane</keyword>
<evidence type="ECO:0000256" key="1">
    <source>
        <dbReference type="SAM" id="Phobius"/>
    </source>
</evidence>
<evidence type="ECO:0000313" key="3">
    <source>
        <dbReference type="Proteomes" id="UP001501637"/>
    </source>
</evidence>
<sequence length="80" mass="8798">MRREVRTMAAQEIFSGLPWWVKWIAVPVIALVVFGGLIATVVGFVVGLLFKALIFVALVGGLIYVVRKFISGSTSSRSDW</sequence>
<protein>
    <submittedName>
        <fullName evidence="2">DUF5326 family protein</fullName>
    </submittedName>
</protein>
<keyword evidence="1" id="KW-1133">Transmembrane helix</keyword>
<dbReference type="EMBL" id="BAAAUG010000111">
    <property type="protein sequence ID" value="GAA3126619.1"/>
    <property type="molecule type" value="Genomic_DNA"/>
</dbReference>
<gene>
    <name evidence="2" type="ORF">GCM10010449_54950</name>
</gene>